<dbReference type="EMBL" id="JALNMH010000014">
    <property type="protein sequence ID" value="MCK7595198.1"/>
    <property type="molecule type" value="Genomic_DNA"/>
</dbReference>
<name>A0ABT0GL88_9GAMM</name>
<evidence type="ECO:0000256" key="12">
    <source>
        <dbReference type="RuleBase" id="RU363101"/>
    </source>
</evidence>
<evidence type="ECO:0000256" key="2">
    <source>
        <dbReference type="ARBA" id="ARBA00004377"/>
    </source>
</evidence>
<dbReference type="Pfam" id="PF04995">
    <property type="entry name" value="CcmD"/>
    <property type="match status" value="1"/>
</dbReference>
<evidence type="ECO:0000256" key="10">
    <source>
        <dbReference type="ARBA" id="ARBA00022989"/>
    </source>
</evidence>
<comment type="caution">
    <text evidence="13">The sequence shown here is derived from an EMBL/GenBank/DDBJ whole genome shotgun (WGS) entry which is preliminary data.</text>
</comment>
<dbReference type="InterPro" id="IPR052075">
    <property type="entry name" value="Heme_exporter_D"/>
</dbReference>
<keyword evidence="8 12" id="KW-0812">Transmembrane</keyword>
<keyword evidence="9 12" id="KW-0201">Cytochrome c-type biogenesis</keyword>
<accession>A0ABT0GL88</accession>
<organism evidence="13 14">
    <name type="scientific">Pseudomarimonas salicorniae</name>
    <dbReference type="NCBI Taxonomy" id="2933270"/>
    <lineage>
        <taxon>Bacteria</taxon>
        <taxon>Pseudomonadati</taxon>
        <taxon>Pseudomonadota</taxon>
        <taxon>Gammaproteobacteria</taxon>
        <taxon>Lysobacterales</taxon>
        <taxon>Lysobacteraceae</taxon>
        <taxon>Pseudomarimonas</taxon>
    </lineage>
</organism>
<sequence>MSDFWSMGGYGFYVWTSYALFLVLLGWDALAPRIRERAALRAAQARQRREAARQKT</sequence>
<gene>
    <name evidence="13" type="primary">ccmD</name>
    <name evidence="13" type="ORF">M0G41_16180</name>
</gene>
<feature type="transmembrane region" description="Helical" evidence="12">
    <location>
        <begin position="12"/>
        <end position="31"/>
    </location>
</feature>
<dbReference type="RefSeq" id="WP_248210981.1">
    <property type="nucleotide sequence ID" value="NZ_JALNMH010000014.1"/>
</dbReference>
<keyword evidence="10 12" id="KW-1133">Transmembrane helix</keyword>
<comment type="similarity">
    <text evidence="3 12">Belongs to the CcmD/CycX/HelD family.</text>
</comment>
<evidence type="ECO:0000256" key="5">
    <source>
        <dbReference type="ARBA" id="ARBA00022448"/>
    </source>
</evidence>
<evidence type="ECO:0000256" key="7">
    <source>
        <dbReference type="ARBA" id="ARBA00022519"/>
    </source>
</evidence>
<reference evidence="13" key="1">
    <citation type="submission" date="2022-04" db="EMBL/GenBank/DDBJ databases">
        <title>Lysobacter sp. CAU 1642 isolated from sea sand.</title>
        <authorList>
            <person name="Kim W."/>
        </authorList>
    </citation>
    <scope>NUCLEOTIDE SEQUENCE</scope>
    <source>
        <strain evidence="13">CAU 1642</strain>
    </source>
</reference>
<evidence type="ECO:0000256" key="11">
    <source>
        <dbReference type="ARBA" id="ARBA00023136"/>
    </source>
</evidence>
<evidence type="ECO:0000256" key="8">
    <source>
        <dbReference type="ARBA" id="ARBA00022692"/>
    </source>
</evidence>
<proteinExistence type="inferred from homology"/>
<comment type="subcellular location">
    <subcellularLocation>
        <location evidence="2 12">Cell inner membrane</location>
        <topology evidence="2 12">Single-pass membrane protein</topology>
    </subcellularLocation>
</comment>
<evidence type="ECO:0000313" key="14">
    <source>
        <dbReference type="Proteomes" id="UP001431449"/>
    </source>
</evidence>
<dbReference type="InterPro" id="IPR007078">
    <property type="entry name" value="Haem_export_protD_CcmD"/>
</dbReference>
<comment type="function">
    <text evidence="1 12">Required for the export of heme to the periplasm for the biogenesis of c-type cytochromes.</text>
</comment>
<dbReference type="PANTHER" id="PTHR37531">
    <property type="entry name" value="HEME EXPORTER PROTEIN D"/>
    <property type="match status" value="1"/>
</dbReference>
<evidence type="ECO:0000256" key="6">
    <source>
        <dbReference type="ARBA" id="ARBA00022475"/>
    </source>
</evidence>
<dbReference type="NCBIfam" id="TIGR03141">
    <property type="entry name" value="cytochro_ccmD"/>
    <property type="match status" value="1"/>
</dbReference>
<keyword evidence="11 12" id="KW-0472">Membrane</keyword>
<dbReference type="PANTHER" id="PTHR37531:SF1">
    <property type="entry name" value="HEME EXPORTER PROTEIN D"/>
    <property type="match status" value="1"/>
</dbReference>
<keyword evidence="14" id="KW-1185">Reference proteome</keyword>
<keyword evidence="6 12" id="KW-1003">Cell membrane</keyword>
<keyword evidence="7 12" id="KW-0997">Cell inner membrane</keyword>
<evidence type="ECO:0000256" key="9">
    <source>
        <dbReference type="ARBA" id="ARBA00022748"/>
    </source>
</evidence>
<evidence type="ECO:0000313" key="13">
    <source>
        <dbReference type="EMBL" id="MCK7595198.1"/>
    </source>
</evidence>
<evidence type="ECO:0000256" key="4">
    <source>
        <dbReference type="ARBA" id="ARBA00016461"/>
    </source>
</evidence>
<protein>
    <recommendedName>
        <fullName evidence="4 12">Heme exporter protein D</fullName>
    </recommendedName>
</protein>
<dbReference type="Proteomes" id="UP001431449">
    <property type="component" value="Unassembled WGS sequence"/>
</dbReference>
<evidence type="ECO:0000256" key="1">
    <source>
        <dbReference type="ARBA" id="ARBA00002442"/>
    </source>
</evidence>
<evidence type="ECO:0000256" key="3">
    <source>
        <dbReference type="ARBA" id="ARBA00008741"/>
    </source>
</evidence>
<keyword evidence="5 12" id="KW-0813">Transport</keyword>